<dbReference type="InterPro" id="IPR025322">
    <property type="entry name" value="PADRE_dom"/>
</dbReference>
<reference evidence="1" key="2">
    <citation type="submission" date="2015-06" db="UniProtKB">
        <authorList>
            <consortium name="EnsemblPlants"/>
        </authorList>
    </citation>
    <scope>IDENTIFICATION</scope>
</reference>
<dbReference type="OMA" id="GGDRMMK"/>
<dbReference type="STRING" id="4529.A0A0E0NB33"/>
<dbReference type="Proteomes" id="UP000008022">
    <property type="component" value="Unassembled WGS sequence"/>
</dbReference>
<sequence length="383" mass="40557">MGLKLSCISRRRGSPVPAPARVIAADGSLKELHAAASPAVADVLRGEGESFFVCNSDTLYFNEQPPAMAPGEALRPGQIYFVLPAAMLGQPLSTADMAALAVRASAALAAVKAPRRRGARRGGDRKMKTVRVTPLRDEGLDGGDVLLHEKLNERTLGEFPASWSPPKSGGEKLAAAARSRLKRLSCISCRRRSSSHQPAPAPARVITADGSLKELAVSSAVADVLRGEGEGRSFFVCNSDALYFNEQPPALAPGEALRPGQIYFVLPAAMLGQPLSTADMAALAVRASAALAAAAAKAPRRRGVRRGGGDRKRKTVRVTPLRDERLDGGDVLLHEKLNERTLGEFPASWSPTKSGGEKLAAAARSRLKRVLSIIQEDAELNSP</sequence>
<dbReference type="Pfam" id="PF14009">
    <property type="entry name" value="PADRE"/>
    <property type="match status" value="2"/>
</dbReference>
<protein>
    <recommendedName>
        <fullName evidence="3">DUF4228 domain-containing protein</fullName>
    </recommendedName>
</protein>
<dbReference type="eggNOG" id="ENOG502RZG8">
    <property type="taxonomic scope" value="Eukaryota"/>
</dbReference>
<accession>A0A0E0NB33</accession>
<keyword evidence="2" id="KW-1185">Reference proteome</keyword>
<reference evidence="2" key="1">
    <citation type="submission" date="2013-06" db="EMBL/GenBank/DDBJ databases">
        <authorList>
            <person name="Zhao Q."/>
        </authorList>
    </citation>
    <scope>NUCLEOTIDE SEQUENCE</scope>
    <source>
        <strain evidence="2">cv. W1943</strain>
    </source>
</reference>
<dbReference type="HOGENOM" id="CLU_736463_0_0_1"/>
<dbReference type="AlphaFoldDB" id="A0A0E0NB33"/>
<dbReference type="EnsemblPlants" id="ORUFI02G07150.1">
    <property type="protein sequence ID" value="ORUFI02G07150.1"/>
    <property type="gene ID" value="ORUFI02G07150"/>
</dbReference>
<proteinExistence type="predicted"/>
<evidence type="ECO:0000313" key="1">
    <source>
        <dbReference type="EnsemblPlants" id="ORUFI02G07150.1"/>
    </source>
</evidence>
<evidence type="ECO:0000313" key="2">
    <source>
        <dbReference type="Proteomes" id="UP000008022"/>
    </source>
</evidence>
<name>A0A0E0NB33_ORYRU</name>
<evidence type="ECO:0008006" key="3">
    <source>
        <dbReference type="Google" id="ProtNLM"/>
    </source>
</evidence>
<dbReference type="PANTHER" id="PTHR33052">
    <property type="entry name" value="DUF4228 DOMAIN PROTEIN-RELATED"/>
    <property type="match status" value="1"/>
</dbReference>
<organism evidence="1 2">
    <name type="scientific">Oryza rufipogon</name>
    <name type="common">Brownbeard rice</name>
    <name type="synonym">Asian wild rice</name>
    <dbReference type="NCBI Taxonomy" id="4529"/>
    <lineage>
        <taxon>Eukaryota</taxon>
        <taxon>Viridiplantae</taxon>
        <taxon>Streptophyta</taxon>
        <taxon>Embryophyta</taxon>
        <taxon>Tracheophyta</taxon>
        <taxon>Spermatophyta</taxon>
        <taxon>Magnoliopsida</taxon>
        <taxon>Liliopsida</taxon>
        <taxon>Poales</taxon>
        <taxon>Poaceae</taxon>
        <taxon>BOP clade</taxon>
        <taxon>Oryzoideae</taxon>
        <taxon>Oryzeae</taxon>
        <taxon>Oryzinae</taxon>
        <taxon>Oryza</taxon>
    </lineage>
</organism>
<dbReference type="Gramene" id="ORUFI02G07150.1">
    <property type="protein sequence ID" value="ORUFI02G07150.1"/>
    <property type="gene ID" value="ORUFI02G07150"/>
</dbReference>